<dbReference type="EMBL" id="QUWV01000027">
    <property type="protein sequence ID" value="RFD20968.1"/>
    <property type="molecule type" value="Genomic_DNA"/>
</dbReference>
<reference evidence="3 4" key="1">
    <citation type="submission" date="2018-08" db="EMBL/GenBank/DDBJ databases">
        <title>Komagataeibacter sp. AV 382.</title>
        <authorList>
            <person name="Skraban J."/>
            <person name="Trcek J."/>
        </authorList>
    </citation>
    <scope>NUCLEOTIDE SEQUENCE [LARGE SCALE GENOMIC DNA]</scope>
    <source>
        <strain evidence="3 4">AV 382</strain>
    </source>
</reference>
<accession>A0A371Z3A5</accession>
<dbReference type="AlphaFoldDB" id="A0A371Z3A5"/>
<evidence type="ECO:0000313" key="3">
    <source>
        <dbReference type="EMBL" id="RFD20968.1"/>
    </source>
</evidence>
<proteinExistence type="predicted"/>
<sequence length="77" mass="8301">MQGTFRAGNPAIRNAAMSSNFHSKGEPPPLADKSLKPPFATPTERRHAMLTTLMVVLFLGGIALGCLFSPHIPLPKF</sequence>
<evidence type="ECO:0000256" key="2">
    <source>
        <dbReference type="SAM" id="Phobius"/>
    </source>
</evidence>
<comment type="caution">
    <text evidence="3">The sequence shown here is derived from an EMBL/GenBank/DDBJ whole genome shotgun (WGS) entry which is preliminary data.</text>
</comment>
<name>A0A371Z3A5_9PROT</name>
<dbReference type="Proteomes" id="UP000262371">
    <property type="component" value="Unassembled WGS sequence"/>
</dbReference>
<gene>
    <name evidence="3" type="ORF">DY926_03365</name>
</gene>
<feature type="region of interest" description="Disordered" evidence="1">
    <location>
        <begin position="1"/>
        <end position="40"/>
    </location>
</feature>
<evidence type="ECO:0000313" key="4">
    <source>
        <dbReference type="Proteomes" id="UP000262371"/>
    </source>
</evidence>
<evidence type="ECO:0000256" key="1">
    <source>
        <dbReference type="SAM" id="MobiDB-lite"/>
    </source>
</evidence>
<protein>
    <submittedName>
        <fullName evidence="3">Uncharacterized protein</fullName>
    </submittedName>
</protein>
<keyword evidence="2" id="KW-0472">Membrane</keyword>
<keyword evidence="4" id="KW-1185">Reference proteome</keyword>
<feature type="transmembrane region" description="Helical" evidence="2">
    <location>
        <begin position="48"/>
        <end position="68"/>
    </location>
</feature>
<keyword evidence="2" id="KW-0812">Transmembrane</keyword>
<organism evidence="3 4">
    <name type="scientific">Komagataeibacter melaceti</name>
    <dbReference type="NCBI Taxonomy" id="2766577"/>
    <lineage>
        <taxon>Bacteria</taxon>
        <taxon>Pseudomonadati</taxon>
        <taxon>Pseudomonadota</taxon>
        <taxon>Alphaproteobacteria</taxon>
        <taxon>Acetobacterales</taxon>
        <taxon>Acetobacteraceae</taxon>
        <taxon>Komagataeibacter</taxon>
    </lineage>
</organism>
<keyword evidence="2" id="KW-1133">Transmembrane helix</keyword>